<comment type="caution">
    <text evidence="3">The sequence shown here is derived from an EMBL/GenBank/DDBJ whole genome shotgun (WGS) entry which is preliminary data.</text>
</comment>
<dbReference type="SUPFAM" id="SSF53850">
    <property type="entry name" value="Periplasmic binding protein-like II"/>
    <property type="match status" value="1"/>
</dbReference>
<evidence type="ECO:0000256" key="2">
    <source>
        <dbReference type="SAM" id="SignalP"/>
    </source>
</evidence>
<sequence length="342" mass="37494">MKNWTKCLLAGAILAFGGLVQAQEVTLKVHHFLGPQSPQQTLLLTPWCEKLAKESANKVKCQVYPAMSLGGTPPQLYDQAKDGVVDIVFTIAGYSANRFPRMEVFELPFMMTNAEATSKAVWDYYETHAKEEFADTKLLALLVHGPGNIFTTKKKVEKMEDLRGLKLRAPTRMTSKLLASMGATPVGMPVPAVPDALSKGVIDGAVMPYEVAPSIKMHELVKNTAETDRSYNALYTSVFIVTMNKAKYEALPADLKRVLDANSGRELSGTFGKALSGFDVPGKEKVVASGVNINVIPSAELERWKKASDALDDDWVADMNKRGHDGKKLLQGAQDLIKKHTR</sequence>
<dbReference type="Proteomes" id="UP000718593">
    <property type="component" value="Unassembled WGS sequence"/>
</dbReference>
<dbReference type="GO" id="GO:0055085">
    <property type="term" value="P:transmembrane transport"/>
    <property type="evidence" value="ECO:0007669"/>
    <property type="project" value="InterPro"/>
</dbReference>
<dbReference type="InterPro" id="IPR038404">
    <property type="entry name" value="TRAP_DctP_sf"/>
</dbReference>
<dbReference type="EMBL" id="JABZMI010000024">
    <property type="protein sequence ID" value="MBF1163926.1"/>
    <property type="molecule type" value="Genomic_DNA"/>
</dbReference>
<protein>
    <submittedName>
        <fullName evidence="3">TRAP transporter substrate-binding protein</fullName>
    </submittedName>
</protein>
<feature type="chain" id="PRO_5037886212" evidence="2">
    <location>
        <begin position="23"/>
        <end position="342"/>
    </location>
</feature>
<keyword evidence="1 2" id="KW-0732">Signal</keyword>
<evidence type="ECO:0000256" key="1">
    <source>
        <dbReference type="ARBA" id="ARBA00022729"/>
    </source>
</evidence>
<dbReference type="CDD" id="cd13665">
    <property type="entry name" value="PBP2_TRAP_Dctp3_4"/>
    <property type="match status" value="1"/>
</dbReference>
<dbReference type="Gene3D" id="3.40.190.170">
    <property type="entry name" value="Bacterial extracellular solute-binding protein, family 7"/>
    <property type="match status" value="1"/>
</dbReference>
<accession>A0A930BRG9</accession>
<dbReference type="PANTHER" id="PTHR33376:SF15">
    <property type="entry name" value="BLL6794 PROTEIN"/>
    <property type="match status" value="1"/>
</dbReference>
<reference evidence="3" key="1">
    <citation type="submission" date="2020-04" db="EMBL/GenBank/DDBJ databases">
        <title>Deep metagenomics examines the oral microbiome during advanced dental caries in children, revealing novel taxa and co-occurrences with host molecules.</title>
        <authorList>
            <person name="Baker J.L."/>
            <person name="Morton J.T."/>
            <person name="Dinis M."/>
            <person name="Alvarez R."/>
            <person name="Tran N.C."/>
            <person name="Knight R."/>
            <person name="Edlund A."/>
        </authorList>
    </citation>
    <scope>NUCLEOTIDE SEQUENCE</scope>
    <source>
        <strain evidence="3">JCVI_32_bin.24</strain>
    </source>
</reference>
<dbReference type="Pfam" id="PF03480">
    <property type="entry name" value="DctP"/>
    <property type="match status" value="1"/>
</dbReference>
<evidence type="ECO:0000313" key="3">
    <source>
        <dbReference type="EMBL" id="MBF1163926.1"/>
    </source>
</evidence>
<organism evidence="3 4">
    <name type="scientific">Dechloromonas agitata</name>
    <dbReference type="NCBI Taxonomy" id="73030"/>
    <lineage>
        <taxon>Bacteria</taxon>
        <taxon>Pseudomonadati</taxon>
        <taxon>Pseudomonadota</taxon>
        <taxon>Betaproteobacteria</taxon>
        <taxon>Rhodocyclales</taxon>
        <taxon>Azonexaceae</taxon>
        <taxon>Dechloromonas</taxon>
    </lineage>
</organism>
<dbReference type="InterPro" id="IPR018389">
    <property type="entry name" value="DctP_fam"/>
</dbReference>
<name>A0A930BRG9_9RHOO</name>
<dbReference type="PANTHER" id="PTHR33376">
    <property type="match status" value="1"/>
</dbReference>
<dbReference type="AlphaFoldDB" id="A0A930BRG9"/>
<feature type="signal peptide" evidence="2">
    <location>
        <begin position="1"/>
        <end position="22"/>
    </location>
</feature>
<gene>
    <name evidence="3" type="ORF">HXL68_02690</name>
</gene>
<dbReference type="NCBIfam" id="NF037995">
    <property type="entry name" value="TRAP_S1"/>
    <property type="match status" value="1"/>
</dbReference>
<proteinExistence type="predicted"/>
<evidence type="ECO:0000313" key="4">
    <source>
        <dbReference type="Proteomes" id="UP000718593"/>
    </source>
</evidence>